<dbReference type="InParanoid" id="A7SF33"/>
<accession>A7SF33</accession>
<dbReference type="Pfam" id="PF14769">
    <property type="entry name" value="CLAMP"/>
    <property type="match status" value="1"/>
</dbReference>
<gene>
    <name evidence="2" type="ORF">NEMVEDRAFT_v1g211300</name>
</gene>
<keyword evidence="3" id="KW-1185">Reference proteome</keyword>
<dbReference type="KEGG" id="nve:5509222"/>
<reference evidence="2 3" key="1">
    <citation type="journal article" date="2007" name="Science">
        <title>Sea anemone genome reveals ancestral eumetazoan gene repertoire and genomic organization.</title>
        <authorList>
            <person name="Putnam N.H."/>
            <person name="Srivastava M."/>
            <person name="Hellsten U."/>
            <person name="Dirks B."/>
            <person name="Chapman J."/>
            <person name="Salamov A."/>
            <person name="Terry A."/>
            <person name="Shapiro H."/>
            <person name="Lindquist E."/>
            <person name="Kapitonov V.V."/>
            <person name="Jurka J."/>
            <person name="Genikhovich G."/>
            <person name="Grigoriev I.V."/>
            <person name="Lucas S.M."/>
            <person name="Steele R.E."/>
            <person name="Finnerty J.R."/>
            <person name="Technau U."/>
            <person name="Martindale M.Q."/>
            <person name="Rokhsar D.S."/>
        </authorList>
    </citation>
    <scope>NUCLEOTIDE SEQUENCE [LARGE SCALE GENOMIC DNA]</scope>
    <source>
        <strain evidence="3">CH2 X CH6</strain>
    </source>
</reference>
<evidence type="ECO:0000313" key="2">
    <source>
        <dbReference type="EMBL" id="EDO37705.1"/>
    </source>
</evidence>
<feature type="region of interest" description="Disordered" evidence="1">
    <location>
        <begin position="252"/>
        <end position="281"/>
    </location>
</feature>
<dbReference type="PhylomeDB" id="A7SF33"/>
<dbReference type="PANTHER" id="PTHR28457">
    <property type="entry name" value="COILED-COIL DOMAIN-CONTAINING PROTEIN 189"/>
    <property type="match status" value="1"/>
</dbReference>
<dbReference type="InterPro" id="IPR032727">
    <property type="entry name" value="CLAMP"/>
</dbReference>
<evidence type="ECO:0000256" key="1">
    <source>
        <dbReference type="SAM" id="MobiDB-lite"/>
    </source>
</evidence>
<dbReference type="EMBL" id="DS469641">
    <property type="protein sequence ID" value="EDO37705.1"/>
    <property type="molecule type" value="Genomic_DNA"/>
</dbReference>
<sequence>MAPSLDIDDVKELFCEESESKKKKRLAFLLGFDEFEEDDDLRSASLLDIYYCGLSFAVDEGFPWKNVCFVFETIKVLLEAVKDNSLPEAIKYFQDYLQRSNVQFTAHGMKSLVDFVFQTFFQHYRLYKFVLTCDREEDRTQFDLTVEPPQGIDKMTKAIPKSDWDEKERLKDIDKMEEERRKKRQEFYSQQLSEVAKHLEEPYMPLTSTTEPISKEQLNHIIKDVVNVQASVTETLLKETLDEMEDTLEYQYMRSTALGNQDDGKSPRKKSSSSKSRKAVS</sequence>
<dbReference type="eggNOG" id="ENOG502RYV3">
    <property type="taxonomic scope" value="Eukaryota"/>
</dbReference>
<proteinExistence type="predicted"/>
<dbReference type="AlphaFoldDB" id="A7SF33"/>
<protein>
    <submittedName>
        <fullName evidence="2">Uncharacterized protein</fullName>
    </submittedName>
</protein>
<name>A7SF33_NEMVE</name>
<dbReference type="PANTHER" id="PTHR28457:SF2">
    <property type="entry name" value="SIMILAR TO 4930578I06RIK PROTEIN"/>
    <property type="match status" value="1"/>
</dbReference>
<dbReference type="OrthoDB" id="6103133at2759"/>
<organism evidence="2 3">
    <name type="scientific">Nematostella vectensis</name>
    <name type="common">Starlet sea anemone</name>
    <dbReference type="NCBI Taxonomy" id="45351"/>
    <lineage>
        <taxon>Eukaryota</taxon>
        <taxon>Metazoa</taxon>
        <taxon>Cnidaria</taxon>
        <taxon>Anthozoa</taxon>
        <taxon>Hexacorallia</taxon>
        <taxon>Actiniaria</taxon>
        <taxon>Edwardsiidae</taxon>
        <taxon>Nematostella</taxon>
    </lineage>
</organism>
<feature type="compositionally biased region" description="Basic residues" evidence="1">
    <location>
        <begin position="267"/>
        <end position="281"/>
    </location>
</feature>
<evidence type="ECO:0000313" key="3">
    <source>
        <dbReference type="Proteomes" id="UP000001593"/>
    </source>
</evidence>
<dbReference type="HOGENOM" id="CLU_081156_0_0_1"/>
<dbReference type="Proteomes" id="UP000001593">
    <property type="component" value="Unassembled WGS sequence"/>
</dbReference>
<dbReference type="OMA" id="YQFVLCR"/>